<gene>
    <name evidence="1" type="ORF">ICJ83_06245</name>
</gene>
<protein>
    <recommendedName>
        <fullName evidence="3">Dihydrolipoamide dehydrogenase</fullName>
    </recommendedName>
</protein>
<dbReference type="PROSITE" id="PS51257">
    <property type="entry name" value="PROKAR_LIPOPROTEIN"/>
    <property type="match status" value="1"/>
</dbReference>
<dbReference type="Proteomes" id="UP000600588">
    <property type="component" value="Unassembled WGS sequence"/>
</dbReference>
<dbReference type="RefSeq" id="WP_188229521.1">
    <property type="nucleotide sequence ID" value="NZ_JACVXB010000002.1"/>
</dbReference>
<dbReference type="EMBL" id="JACVXB010000002">
    <property type="protein sequence ID" value="MBD0831729.1"/>
    <property type="molecule type" value="Genomic_DNA"/>
</dbReference>
<name>A0A8J6QH82_9FLAO</name>
<keyword evidence="2" id="KW-1185">Reference proteome</keyword>
<evidence type="ECO:0000313" key="2">
    <source>
        <dbReference type="Proteomes" id="UP000600588"/>
    </source>
</evidence>
<sequence>MKKLISILLITILFACEGPQGAPGPPGADGGLIVSSAFEIEINFNETNNYEYFESYGFDVYPFDVVMVYILWDRDENIWRALPQTIFFQEGSLIYNFDFTQEDVRFFLDGNIDFSLLGGEWTQNQVFRVVVIPADNVDSVNLNDYNNVIETLNIKAFNSHNLNTF</sequence>
<comment type="caution">
    <text evidence="1">The sequence shown here is derived from an EMBL/GenBank/DDBJ whole genome shotgun (WGS) entry which is preliminary data.</text>
</comment>
<proteinExistence type="predicted"/>
<dbReference type="AlphaFoldDB" id="A0A8J6QH82"/>
<evidence type="ECO:0008006" key="3">
    <source>
        <dbReference type="Google" id="ProtNLM"/>
    </source>
</evidence>
<reference evidence="1 2" key="1">
    <citation type="submission" date="2020-09" db="EMBL/GenBank/DDBJ databases">
        <title>TT11 complete genome.</title>
        <authorList>
            <person name="Wu Z."/>
        </authorList>
    </citation>
    <scope>NUCLEOTIDE SEQUENCE [LARGE SCALE GENOMIC DNA]</scope>
    <source>
        <strain evidence="1 2">TT11</strain>
    </source>
</reference>
<evidence type="ECO:0000313" key="1">
    <source>
        <dbReference type="EMBL" id="MBD0831729.1"/>
    </source>
</evidence>
<accession>A0A8J6QH82</accession>
<organism evidence="1 2">
    <name type="scientific">Aestuariibaculum sediminum</name>
    <dbReference type="NCBI Taxonomy" id="2770637"/>
    <lineage>
        <taxon>Bacteria</taxon>
        <taxon>Pseudomonadati</taxon>
        <taxon>Bacteroidota</taxon>
        <taxon>Flavobacteriia</taxon>
        <taxon>Flavobacteriales</taxon>
        <taxon>Flavobacteriaceae</taxon>
    </lineage>
</organism>